<evidence type="ECO:0000313" key="2">
    <source>
        <dbReference type="EMBL" id="KAI3922844.1"/>
    </source>
</evidence>
<organism evidence="2 3">
    <name type="scientific">Papaver atlanticum</name>
    <dbReference type="NCBI Taxonomy" id="357466"/>
    <lineage>
        <taxon>Eukaryota</taxon>
        <taxon>Viridiplantae</taxon>
        <taxon>Streptophyta</taxon>
        <taxon>Embryophyta</taxon>
        <taxon>Tracheophyta</taxon>
        <taxon>Spermatophyta</taxon>
        <taxon>Magnoliopsida</taxon>
        <taxon>Ranunculales</taxon>
        <taxon>Papaveraceae</taxon>
        <taxon>Papaveroideae</taxon>
        <taxon>Papaver</taxon>
    </lineage>
</organism>
<comment type="caution">
    <text evidence="2">The sequence shown here is derived from an EMBL/GenBank/DDBJ whole genome shotgun (WGS) entry which is preliminary data.</text>
</comment>
<reference evidence="2" key="1">
    <citation type="submission" date="2022-04" db="EMBL/GenBank/DDBJ databases">
        <title>A functionally conserved STORR gene fusion in Papaver species that diverged 16.8 million years ago.</title>
        <authorList>
            <person name="Catania T."/>
        </authorList>
    </citation>
    <scope>NUCLEOTIDE SEQUENCE</scope>
    <source>
        <strain evidence="2">S-188037</strain>
    </source>
</reference>
<protein>
    <submittedName>
        <fullName evidence="2">Uncharacterized protein</fullName>
    </submittedName>
</protein>
<feature type="chain" id="PRO_5041965555" evidence="1">
    <location>
        <begin position="18"/>
        <end position="111"/>
    </location>
</feature>
<accession>A0AAD4XLT1</accession>
<name>A0AAD4XLT1_9MAGN</name>
<proteinExistence type="predicted"/>
<keyword evidence="1" id="KW-0732">Signal</keyword>
<keyword evidence="3" id="KW-1185">Reference proteome</keyword>
<evidence type="ECO:0000313" key="3">
    <source>
        <dbReference type="Proteomes" id="UP001202328"/>
    </source>
</evidence>
<gene>
    <name evidence="2" type="ORF">MKW98_006975</name>
</gene>
<sequence length="111" mass="12872">MGTRILKVSLILMLVSALVFMKGVQKIRWILEQKFHPNVDDLCPVTSREYCYLGSDNQYPMLISLTSSASLLSTAAAPTAKEKKCKDMEKVQNYYFFQHNTKMMKFMILYF</sequence>
<evidence type="ECO:0000256" key="1">
    <source>
        <dbReference type="SAM" id="SignalP"/>
    </source>
</evidence>
<dbReference type="AlphaFoldDB" id="A0AAD4XLT1"/>
<dbReference type="EMBL" id="JAJJMB010008592">
    <property type="protein sequence ID" value="KAI3922844.1"/>
    <property type="molecule type" value="Genomic_DNA"/>
</dbReference>
<dbReference type="Proteomes" id="UP001202328">
    <property type="component" value="Unassembled WGS sequence"/>
</dbReference>
<feature type="signal peptide" evidence="1">
    <location>
        <begin position="1"/>
        <end position="17"/>
    </location>
</feature>